<gene>
    <name evidence="7" type="ORF">HF295_02935</name>
</gene>
<evidence type="ECO:0000313" key="8">
    <source>
        <dbReference type="Proteomes" id="UP000512167"/>
    </source>
</evidence>
<dbReference type="EMBL" id="CP051151">
    <property type="protein sequence ID" value="QLY39870.1"/>
    <property type="molecule type" value="Genomic_DNA"/>
</dbReference>
<dbReference type="GO" id="GO:0030288">
    <property type="term" value="C:outer membrane-bounded periplasmic space"/>
    <property type="evidence" value="ECO:0007669"/>
    <property type="project" value="TreeGrafter"/>
</dbReference>
<dbReference type="RefSeq" id="WP_312032359.1">
    <property type="nucleotide sequence ID" value="NZ_CP051151.1"/>
</dbReference>
<protein>
    <submittedName>
        <fullName evidence="7">Iron-hydroxamate ABC transporter substrate-binding protein</fullName>
    </submittedName>
</protein>
<evidence type="ECO:0000313" key="7">
    <source>
        <dbReference type="EMBL" id="QLY39870.1"/>
    </source>
</evidence>
<feature type="chain" id="PRO_5029615972" evidence="5">
    <location>
        <begin position="20"/>
        <end position="298"/>
    </location>
</feature>
<name>A0A7L6N0U3_9MOLU</name>
<dbReference type="PANTHER" id="PTHR30532:SF26">
    <property type="entry name" value="IRON(3+)-HYDROXAMATE-BINDING PROTEIN FHUD"/>
    <property type="match status" value="1"/>
</dbReference>
<dbReference type="PROSITE" id="PS50983">
    <property type="entry name" value="FE_B12_PBP"/>
    <property type="match status" value="1"/>
</dbReference>
<organism evidence="7 8">
    <name type="scientific">Hujiaoplasma nucleasis</name>
    <dbReference type="NCBI Taxonomy" id="2725268"/>
    <lineage>
        <taxon>Bacteria</taxon>
        <taxon>Bacillati</taxon>
        <taxon>Mycoplasmatota</taxon>
        <taxon>Mollicutes</taxon>
        <taxon>Candidatus Izemoplasmatales</taxon>
        <taxon>Hujiaoplasmataceae</taxon>
        <taxon>Hujiaoplasma</taxon>
    </lineage>
</organism>
<dbReference type="CDD" id="cd01138">
    <property type="entry name" value="FeuA"/>
    <property type="match status" value="1"/>
</dbReference>
<dbReference type="AlphaFoldDB" id="A0A7L6N0U3"/>
<dbReference type="PROSITE" id="PS51257">
    <property type="entry name" value="PROKAR_LIPOPROTEIN"/>
    <property type="match status" value="1"/>
</dbReference>
<keyword evidence="8" id="KW-1185">Reference proteome</keyword>
<dbReference type="KEGG" id="tbk:HF295_02935"/>
<proteinExistence type="inferred from homology"/>
<accession>A0A7L6N0U3</accession>
<evidence type="ECO:0000259" key="6">
    <source>
        <dbReference type="PROSITE" id="PS50983"/>
    </source>
</evidence>
<dbReference type="GO" id="GO:1901678">
    <property type="term" value="P:iron coordination entity transport"/>
    <property type="evidence" value="ECO:0007669"/>
    <property type="project" value="UniProtKB-ARBA"/>
</dbReference>
<feature type="domain" description="Fe/B12 periplasmic-binding" evidence="6">
    <location>
        <begin position="48"/>
        <end position="298"/>
    </location>
</feature>
<sequence length="298" mass="33762">MKKLFLVLTVVFSMFFIMACQNEENQEQSLVAYESEEGTIMVPENPQRIVVLATYNTGHVLAAGGQLVGATSWDFLNERYDEYLQGVEEVSENNVEGIIALNPDLIIAQPGIANLDQIREIAPTVVYTYGNLTYLEQYIEIAKLLNKESQARAWVEDFKTRASEAGELFKETYGENTTISVVEVYGKQLYVYGNNWGRGTEILYQEMALAMPELVRENALGPGYYAISNEVIGDYMGDFVVLSKHLEADMSFESTSVYQNTDAYQNDRILVVDGTSFSYNDPITLDWQLQVFNTFFFE</sequence>
<comment type="similarity">
    <text evidence="2">Belongs to the bacterial solute-binding protein 8 family.</text>
</comment>
<dbReference type="Proteomes" id="UP000512167">
    <property type="component" value="Chromosome"/>
</dbReference>
<comment type="subcellular location">
    <subcellularLocation>
        <location evidence="1">Cell envelope</location>
    </subcellularLocation>
</comment>
<evidence type="ECO:0000256" key="4">
    <source>
        <dbReference type="ARBA" id="ARBA00022729"/>
    </source>
</evidence>
<dbReference type="PANTHER" id="PTHR30532">
    <property type="entry name" value="IRON III DICITRATE-BINDING PERIPLASMIC PROTEIN"/>
    <property type="match status" value="1"/>
</dbReference>
<evidence type="ECO:0000256" key="1">
    <source>
        <dbReference type="ARBA" id="ARBA00004196"/>
    </source>
</evidence>
<keyword evidence="3" id="KW-0813">Transport</keyword>
<reference evidence="7 8" key="1">
    <citation type="submission" date="2020-04" db="EMBL/GenBank/DDBJ databases">
        <authorList>
            <person name="Zheng R.K."/>
            <person name="Sun C.M."/>
        </authorList>
    </citation>
    <scope>NUCLEOTIDE SEQUENCE [LARGE SCALE GENOMIC DNA]</scope>
    <source>
        <strain evidence="8">zrk29</strain>
    </source>
</reference>
<dbReference type="InterPro" id="IPR051313">
    <property type="entry name" value="Bact_iron-sidero_bind"/>
</dbReference>
<dbReference type="Pfam" id="PF01497">
    <property type="entry name" value="Peripla_BP_2"/>
    <property type="match status" value="1"/>
</dbReference>
<evidence type="ECO:0000256" key="2">
    <source>
        <dbReference type="ARBA" id="ARBA00008814"/>
    </source>
</evidence>
<keyword evidence="4 5" id="KW-0732">Signal</keyword>
<dbReference type="Gene3D" id="3.40.50.1980">
    <property type="entry name" value="Nitrogenase molybdenum iron protein domain"/>
    <property type="match status" value="2"/>
</dbReference>
<dbReference type="SUPFAM" id="SSF53807">
    <property type="entry name" value="Helical backbone' metal receptor"/>
    <property type="match status" value="1"/>
</dbReference>
<evidence type="ECO:0000256" key="3">
    <source>
        <dbReference type="ARBA" id="ARBA00022448"/>
    </source>
</evidence>
<feature type="signal peptide" evidence="5">
    <location>
        <begin position="1"/>
        <end position="19"/>
    </location>
</feature>
<evidence type="ECO:0000256" key="5">
    <source>
        <dbReference type="SAM" id="SignalP"/>
    </source>
</evidence>
<dbReference type="InterPro" id="IPR002491">
    <property type="entry name" value="ABC_transptr_periplasmic_BD"/>
</dbReference>